<feature type="compositionally biased region" description="Basic and acidic residues" evidence="1">
    <location>
        <begin position="122"/>
        <end position="195"/>
    </location>
</feature>
<dbReference type="Proteomes" id="UP001153636">
    <property type="component" value="Chromosome 9"/>
</dbReference>
<feature type="region of interest" description="Disordered" evidence="1">
    <location>
        <begin position="52"/>
        <end position="198"/>
    </location>
</feature>
<evidence type="ECO:0000256" key="1">
    <source>
        <dbReference type="SAM" id="MobiDB-lite"/>
    </source>
</evidence>
<evidence type="ECO:0000313" key="3">
    <source>
        <dbReference type="Proteomes" id="UP001153636"/>
    </source>
</evidence>
<accession>A0A9P0GGH1</accession>
<name>A0A9P0GGH1_9CUCU</name>
<dbReference type="AlphaFoldDB" id="A0A9P0GGH1"/>
<feature type="compositionally biased region" description="Basic and acidic residues" evidence="1">
    <location>
        <begin position="52"/>
        <end position="69"/>
    </location>
</feature>
<keyword evidence="3" id="KW-1185">Reference proteome</keyword>
<reference evidence="2" key="1">
    <citation type="submission" date="2022-01" db="EMBL/GenBank/DDBJ databases">
        <authorList>
            <person name="King R."/>
        </authorList>
    </citation>
    <scope>NUCLEOTIDE SEQUENCE</scope>
</reference>
<dbReference type="EMBL" id="OV651821">
    <property type="protein sequence ID" value="CAH1115040.1"/>
    <property type="molecule type" value="Genomic_DNA"/>
</dbReference>
<organism evidence="2 3">
    <name type="scientific">Psylliodes chrysocephalus</name>
    <dbReference type="NCBI Taxonomy" id="3402493"/>
    <lineage>
        <taxon>Eukaryota</taxon>
        <taxon>Metazoa</taxon>
        <taxon>Ecdysozoa</taxon>
        <taxon>Arthropoda</taxon>
        <taxon>Hexapoda</taxon>
        <taxon>Insecta</taxon>
        <taxon>Pterygota</taxon>
        <taxon>Neoptera</taxon>
        <taxon>Endopterygota</taxon>
        <taxon>Coleoptera</taxon>
        <taxon>Polyphaga</taxon>
        <taxon>Cucujiformia</taxon>
        <taxon>Chrysomeloidea</taxon>
        <taxon>Chrysomelidae</taxon>
        <taxon>Galerucinae</taxon>
        <taxon>Alticini</taxon>
        <taxon>Psylliodes</taxon>
    </lineage>
</organism>
<proteinExistence type="predicted"/>
<sequence>MGQEDMGHLENMKKTLAEMLAATKKQPNISQVVKAGLTAMVELCDALVTQEKKRTSLQNKLKEEVEKLPKWSSSKKGGTGSRKRRKEELADFSDSEEEELMETEIDGSGQVVTDSDAASLPERTRFQKSKQDLGKENERKAAHEAKREADRLTRIRKQAEAELRKKEAEKKRKEEEEKRRIEQEKRRKEKEATNKERRRNLKRPEALVIKVSEALPYAEVLRKLKQTVKPSDTNTEIRAIKRTMGGDVMLEMEPSCGITGDFRKAVEEAVGEGLVKDLKPRVSLEIRDIDSITTGEDVKEAIKDKLGGNREDIAVDLTTPNGRKQILAIVSLSGGDAEKLIEAGKIRIGLQPAGVSEQNEPRDDNAHKEIMRSMNKIKKLMVKILLPMSKGMSPMNNRQNDALPVT</sequence>
<gene>
    <name evidence="2" type="ORF">PSYICH_LOCUS15092</name>
</gene>
<protein>
    <submittedName>
        <fullName evidence="2">Uncharacterized protein</fullName>
    </submittedName>
</protein>
<dbReference type="OrthoDB" id="8232347at2759"/>
<feature type="compositionally biased region" description="Acidic residues" evidence="1">
    <location>
        <begin position="90"/>
        <end position="105"/>
    </location>
</feature>
<evidence type="ECO:0000313" key="2">
    <source>
        <dbReference type="EMBL" id="CAH1115040.1"/>
    </source>
</evidence>